<evidence type="ECO:0000313" key="3">
    <source>
        <dbReference type="EMBL" id="STX62258.1"/>
    </source>
</evidence>
<proteinExistence type="predicted"/>
<dbReference type="STRING" id="39962.Lmor_2538"/>
<evidence type="ECO:0000256" key="1">
    <source>
        <dbReference type="SAM" id="MobiDB-lite"/>
    </source>
</evidence>
<reference evidence="3 5" key="2">
    <citation type="submission" date="2018-06" db="EMBL/GenBank/DDBJ databases">
        <authorList>
            <consortium name="Pathogen Informatics"/>
            <person name="Doyle S."/>
        </authorList>
    </citation>
    <scope>NUCLEOTIDE SEQUENCE [LARGE SCALE GENOMIC DNA]</scope>
    <source>
        <strain evidence="3 5">NCTC12239</strain>
    </source>
</reference>
<dbReference type="Proteomes" id="UP000254040">
    <property type="component" value="Unassembled WGS sequence"/>
</dbReference>
<keyword evidence="4" id="KW-1185">Reference proteome</keyword>
<protein>
    <submittedName>
        <fullName evidence="3">Ankyrin repeat protein</fullName>
    </submittedName>
</protein>
<dbReference type="EMBL" id="UGOG01000001">
    <property type="protein sequence ID" value="STX62258.1"/>
    <property type="molecule type" value="Genomic_DNA"/>
</dbReference>
<reference evidence="2 4" key="1">
    <citation type="submission" date="2015-11" db="EMBL/GenBank/DDBJ databases">
        <title>Genomic analysis of 38 Legionella species identifies large and diverse effector repertoires.</title>
        <authorList>
            <person name="Burstein D."/>
            <person name="Amaro F."/>
            <person name="Zusman T."/>
            <person name="Lifshitz Z."/>
            <person name="Cohen O."/>
            <person name="Gilbert J.A."/>
            <person name="Pupko T."/>
            <person name="Shuman H.A."/>
            <person name="Segal G."/>
        </authorList>
    </citation>
    <scope>NUCLEOTIDE SEQUENCE [LARGE SCALE GENOMIC DNA]</scope>
    <source>
        <strain evidence="2 4">ATCC 43877</strain>
    </source>
</reference>
<evidence type="ECO:0000313" key="4">
    <source>
        <dbReference type="Proteomes" id="UP000054985"/>
    </source>
</evidence>
<dbReference type="InterPro" id="IPR040808">
    <property type="entry name" value="DUF5630"/>
</dbReference>
<feature type="region of interest" description="Disordered" evidence="1">
    <location>
        <begin position="287"/>
        <end position="306"/>
    </location>
</feature>
<organism evidence="3 5">
    <name type="scientific">Legionella moravica</name>
    <dbReference type="NCBI Taxonomy" id="39962"/>
    <lineage>
        <taxon>Bacteria</taxon>
        <taxon>Pseudomonadati</taxon>
        <taxon>Pseudomonadota</taxon>
        <taxon>Gammaproteobacteria</taxon>
        <taxon>Legionellales</taxon>
        <taxon>Legionellaceae</taxon>
        <taxon>Legionella</taxon>
    </lineage>
</organism>
<dbReference type="AlphaFoldDB" id="A0A378JXX3"/>
<feature type="compositionally biased region" description="Basic and acidic residues" evidence="1">
    <location>
        <begin position="294"/>
        <end position="306"/>
    </location>
</feature>
<name>A0A378JXX3_9GAMM</name>
<gene>
    <name evidence="2" type="ORF">Lmor_2538</name>
    <name evidence="3" type="ORF">NCTC12239_01180</name>
</gene>
<sequence length="306" mass="35142">MLSTTIDNDLIKWYKMGTNFYFGDAMKEKLPAKEKVVSFLTNNEFDKAINVLEQWNNEQLAEFLSSHAPLYPKLKEPQYNQFWEQRRNDLRLPGFSEFRFMAQPGIKDADFVIGYFLYLLRLKSNTAQPKDALTFVGVKSTDYLSFHSIRSYLHQIFMNLRTATEDELIKLAEFLYNLESFAKKHQCPGYLLMANGYMQLALSYQNLEMEAQCGAAYTLCWKYLHLAALTESDSKESINNAYFGKGIVLSNPFKLASIADMKNHCLRAAGSYLSSEERLGAERAGLSMHQHTPVLREPDEGIRPSI</sequence>
<evidence type="ECO:0000313" key="2">
    <source>
        <dbReference type="EMBL" id="KTD31662.1"/>
    </source>
</evidence>
<evidence type="ECO:0000313" key="5">
    <source>
        <dbReference type="Proteomes" id="UP000254040"/>
    </source>
</evidence>
<dbReference type="Proteomes" id="UP000054985">
    <property type="component" value="Unassembled WGS sequence"/>
</dbReference>
<dbReference type="EMBL" id="LNYN01000035">
    <property type="protein sequence ID" value="KTD31662.1"/>
    <property type="molecule type" value="Genomic_DNA"/>
</dbReference>
<dbReference type="Pfam" id="PF18632">
    <property type="entry name" value="DUF5630"/>
    <property type="match status" value="1"/>
</dbReference>
<accession>A0A378JXX3</accession>